<protein>
    <submittedName>
        <fullName evidence="7">C-type cytochrome</fullName>
    </submittedName>
</protein>
<dbReference type="Proteomes" id="UP000466966">
    <property type="component" value="Unassembled WGS sequence"/>
</dbReference>
<keyword evidence="8" id="KW-1185">Reference proteome</keyword>
<evidence type="ECO:0000256" key="2">
    <source>
        <dbReference type="ARBA" id="ARBA00022723"/>
    </source>
</evidence>
<evidence type="ECO:0000259" key="6">
    <source>
        <dbReference type="PROSITE" id="PS51007"/>
    </source>
</evidence>
<evidence type="ECO:0000256" key="5">
    <source>
        <dbReference type="SAM" id="SignalP"/>
    </source>
</evidence>
<sequence length="144" mass="14640">MSARTGQLVAALALVALGTGAALAQSRGGTGTGRYTAEQAAAGAQVYAINCAMCHGARMEGRGEIPPLTGRFVANWAGRPVADLFAYVSRAMPQHAPGSLAPEQNAHLVALLLQANGVPAGARELPADEAALQRITFDPPGPAL</sequence>
<keyword evidence="3 4" id="KW-0408">Iron</keyword>
<dbReference type="InterPro" id="IPR036909">
    <property type="entry name" value="Cyt_c-like_dom_sf"/>
</dbReference>
<dbReference type="Gene3D" id="1.10.760.10">
    <property type="entry name" value="Cytochrome c-like domain"/>
    <property type="match status" value="1"/>
</dbReference>
<gene>
    <name evidence="7" type="ORF">GRI99_05050</name>
</gene>
<accession>A0A844YRM7</accession>
<dbReference type="SUPFAM" id="SSF46626">
    <property type="entry name" value="Cytochrome c"/>
    <property type="match status" value="1"/>
</dbReference>
<evidence type="ECO:0000313" key="8">
    <source>
        <dbReference type="Proteomes" id="UP000466966"/>
    </source>
</evidence>
<comment type="caution">
    <text evidence="7">The sequence shown here is derived from an EMBL/GenBank/DDBJ whole genome shotgun (WGS) entry which is preliminary data.</text>
</comment>
<dbReference type="EMBL" id="WTYV01000002">
    <property type="protein sequence ID" value="MXO71005.1"/>
    <property type="molecule type" value="Genomic_DNA"/>
</dbReference>
<feature type="chain" id="PRO_5032536688" evidence="5">
    <location>
        <begin position="25"/>
        <end position="144"/>
    </location>
</feature>
<evidence type="ECO:0000256" key="3">
    <source>
        <dbReference type="ARBA" id="ARBA00023004"/>
    </source>
</evidence>
<name>A0A844YRM7_9SPHN</name>
<keyword evidence="5" id="KW-0732">Signal</keyword>
<evidence type="ECO:0000256" key="1">
    <source>
        <dbReference type="ARBA" id="ARBA00022617"/>
    </source>
</evidence>
<dbReference type="GO" id="GO:0046872">
    <property type="term" value="F:metal ion binding"/>
    <property type="evidence" value="ECO:0007669"/>
    <property type="project" value="UniProtKB-KW"/>
</dbReference>
<dbReference type="PROSITE" id="PS51007">
    <property type="entry name" value="CYTC"/>
    <property type="match status" value="1"/>
</dbReference>
<feature type="domain" description="Cytochrome c" evidence="6">
    <location>
        <begin position="38"/>
        <end position="116"/>
    </location>
</feature>
<dbReference type="AlphaFoldDB" id="A0A844YRM7"/>
<organism evidence="7 8">
    <name type="scientific">Alteraurantiacibacter buctensis</name>
    <dbReference type="NCBI Taxonomy" id="1503981"/>
    <lineage>
        <taxon>Bacteria</taxon>
        <taxon>Pseudomonadati</taxon>
        <taxon>Pseudomonadota</taxon>
        <taxon>Alphaproteobacteria</taxon>
        <taxon>Sphingomonadales</taxon>
        <taxon>Erythrobacteraceae</taxon>
        <taxon>Alteraurantiacibacter</taxon>
    </lineage>
</organism>
<evidence type="ECO:0000256" key="4">
    <source>
        <dbReference type="PROSITE-ProRule" id="PRU00433"/>
    </source>
</evidence>
<dbReference type="RefSeq" id="WP_160770964.1">
    <property type="nucleotide sequence ID" value="NZ_WTYV01000002.1"/>
</dbReference>
<dbReference type="OrthoDB" id="7255288at2"/>
<reference evidence="7 8" key="1">
    <citation type="submission" date="2019-12" db="EMBL/GenBank/DDBJ databases">
        <title>Genomic-based taxomic classification of the family Erythrobacteraceae.</title>
        <authorList>
            <person name="Xu L."/>
        </authorList>
    </citation>
    <scope>NUCLEOTIDE SEQUENCE [LARGE SCALE GENOMIC DNA]</scope>
    <source>
        <strain evidence="7 8">M0322</strain>
    </source>
</reference>
<proteinExistence type="predicted"/>
<dbReference type="InterPro" id="IPR009056">
    <property type="entry name" value="Cyt_c-like_dom"/>
</dbReference>
<dbReference type="Pfam" id="PF13442">
    <property type="entry name" value="Cytochrome_CBB3"/>
    <property type="match status" value="1"/>
</dbReference>
<evidence type="ECO:0000313" key="7">
    <source>
        <dbReference type="EMBL" id="MXO71005.1"/>
    </source>
</evidence>
<keyword evidence="1 4" id="KW-0349">Heme</keyword>
<feature type="signal peptide" evidence="5">
    <location>
        <begin position="1"/>
        <end position="24"/>
    </location>
</feature>
<dbReference type="GO" id="GO:0009055">
    <property type="term" value="F:electron transfer activity"/>
    <property type="evidence" value="ECO:0007669"/>
    <property type="project" value="InterPro"/>
</dbReference>
<dbReference type="GO" id="GO:0020037">
    <property type="term" value="F:heme binding"/>
    <property type="evidence" value="ECO:0007669"/>
    <property type="project" value="InterPro"/>
</dbReference>
<keyword evidence="2 4" id="KW-0479">Metal-binding</keyword>